<dbReference type="OrthoDB" id="7932821at2"/>
<evidence type="ECO:0008006" key="4">
    <source>
        <dbReference type="Google" id="ProtNLM"/>
    </source>
</evidence>
<keyword evidence="1" id="KW-0732">Signal</keyword>
<dbReference type="Proteomes" id="UP000244924">
    <property type="component" value="Unassembled WGS sequence"/>
</dbReference>
<dbReference type="RefSeq" id="WP_108854216.1">
    <property type="nucleotide sequence ID" value="NZ_OMOQ01000003.1"/>
</dbReference>
<evidence type="ECO:0000256" key="1">
    <source>
        <dbReference type="SAM" id="SignalP"/>
    </source>
</evidence>
<dbReference type="SUPFAM" id="SSF47090">
    <property type="entry name" value="PGBD-like"/>
    <property type="match status" value="1"/>
</dbReference>
<accession>A0A2R8BLD9</accession>
<sequence length="163" mass="17519">MLHKSRTAATAAVLIAALAAAPAHAWGKKEQNLLKGLAAAAIVGTIIYQSRNNSPAARSYSTQPRYYAAPASRTYQEPTRYKPAPKSSVYSTPAARAFNSYTASERRLIQSRMTDAGYYHGGIDGAFGPMTYRATKALAGDTTGTDQIATVSGAYEFYDLLIR</sequence>
<feature type="signal peptide" evidence="1">
    <location>
        <begin position="1"/>
        <end position="25"/>
    </location>
</feature>
<feature type="chain" id="PRO_5015322905" description="Peptidoglycan binding-like domain-containing protein" evidence="1">
    <location>
        <begin position="26"/>
        <end position="163"/>
    </location>
</feature>
<dbReference type="InterPro" id="IPR036365">
    <property type="entry name" value="PGBD-like_sf"/>
</dbReference>
<gene>
    <name evidence="2" type="ORF">DEA8626_03212</name>
</gene>
<evidence type="ECO:0000313" key="2">
    <source>
        <dbReference type="EMBL" id="SPH24163.1"/>
    </source>
</evidence>
<name>A0A2R8BLD9_9RHOB</name>
<evidence type="ECO:0000313" key="3">
    <source>
        <dbReference type="Proteomes" id="UP000244924"/>
    </source>
</evidence>
<dbReference type="AlphaFoldDB" id="A0A2R8BLD9"/>
<protein>
    <recommendedName>
        <fullName evidence="4">Peptidoglycan binding-like domain-containing protein</fullName>
    </recommendedName>
</protein>
<proteinExistence type="predicted"/>
<organism evidence="2 3">
    <name type="scientific">Albidovulum aquaemixtae</name>
    <dbReference type="NCBI Taxonomy" id="1542388"/>
    <lineage>
        <taxon>Bacteria</taxon>
        <taxon>Pseudomonadati</taxon>
        <taxon>Pseudomonadota</taxon>
        <taxon>Alphaproteobacteria</taxon>
        <taxon>Rhodobacterales</taxon>
        <taxon>Paracoccaceae</taxon>
        <taxon>Albidovulum</taxon>
    </lineage>
</organism>
<dbReference type="EMBL" id="OMOQ01000003">
    <property type="protein sequence ID" value="SPH24163.1"/>
    <property type="molecule type" value="Genomic_DNA"/>
</dbReference>
<reference evidence="2 3" key="1">
    <citation type="submission" date="2018-03" db="EMBL/GenBank/DDBJ databases">
        <authorList>
            <person name="Keele B.F."/>
        </authorList>
    </citation>
    <scope>NUCLEOTIDE SEQUENCE [LARGE SCALE GENOMIC DNA]</scope>
    <source>
        <strain evidence="2 3">CECT 8626</strain>
    </source>
</reference>
<keyword evidence="3" id="KW-1185">Reference proteome</keyword>